<proteinExistence type="inferred from homology"/>
<keyword evidence="1" id="KW-0694">RNA-binding</keyword>
<dbReference type="SUPFAM" id="SSF48371">
    <property type="entry name" value="ARM repeat"/>
    <property type="match status" value="1"/>
</dbReference>
<dbReference type="EMBL" id="CAJOBF010004205">
    <property type="protein sequence ID" value="CAF4128418.1"/>
    <property type="molecule type" value="Genomic_DNA"/>
</dbReference>
<keyword evidence="1" id="KW-0548">Nucleotidyltransferase</keyword>
<dbReference type="InterPro" id="IPR050781">
    <property type="entry name" value="CWC22_splicing_factor"/>
</dbReference>
<dbReference type="GO" id="GO:0003723">
    <property type="term" value="F:RNA binding"/>
    <property type="evidence" value="ECO:0007669"/>
    <property type="project" value="UniProtKB-KW"/>
</dbReference>
<evidence type="ECO:0000313" key="7">
    <source>
        <dbReference type="Proteomes" id="UP000663866"/>
    </source>
</evidence>
<reference evidence="4" key="1">
    <citation type="submission" date="2021-02" db="EMBL/GenBank/DDBJ databases">
        <authorList>
            <person name="Nowell W R."/>
        </authorList>
    </citation>
    <scope>NUCLEOTIDE SEQUENCE</scope>
</reference>
<keyword evidence="7" id="KW-1185">Reference proteome</keyword>
<dbReference type="PANTHER" id="PTHR18034:SF3">
    <property type="entry name" value="PRE-MRNA-SPLICING FACTOR CWC22 HOMOLOG"/>
    <property type="match status" value="1"/>
</dbReference>
<dbReference type="GO" id="GO:0003968">
    <property type="term" value="F:RNA-directed RNA polymerase activity"/>
    <property type="evidence" value="ECO:0007669"/>
    <property type="project" value="UniProtKB-KW"/>
</dbReference>
<dbReference type="AlphaFoldDB" id="A0A819WPK0"/>
<dbReference type="Proteomes" id="UP000663842">
    <property type="component" value="Unassembled WGS sequence"/>
</dbReference>
<sequence>MSNRKPIKTTDDNKISNACVIHITPTRFLIMSKEEKERTSCYELFGINGINDFCLVYLKPDSPNIYFNDDNNHLIDYFKDMFHSGIDFGGNHCHLFGASNSQLKDHSFWFIKGLTLHEIHQRQQLLSQSDQILNLGTYFARLGLWFSKTDSINLTDQIAIQLLKLVLTNYTDESVELAVRLLKECGQKLLQDSRQQLDDIITTLSNLSDEESLNARSQTLIRDSLLLRQEEFQKRPSVKPGLNFVDKNDQYTHIFDIVSLCDAEENLNSFHFDKDYESNERYYKESQKEILEQNKSNEDKSNSNSSNDNEMDVSLTTTDTIHSSSEQSDDKEN</sequence>
<comment type="caution">
    <text evidence="4">The sequence shown here is derived from an EMBL/GenBank/DDBJ whole genome shotgun (WGS) entry which is preliminary data.</text>
</comment>
<dbReference type="PANTHER" id="PTHR18034">
    <property type="entry name" value="CELL CYCLE CONTROL PROTEIN CWF22-RELATED"/>
    <property type="match status" value="1"/>
</dbReference>
<feature type="compositionally biased region" description="Polar residues" evidence="2">
    <location>
        <begin position="314"/>
        <end position="326"/>
    </location>
</feature>
<dbReference type="Gene3D" id="1.25.40.180">
    <property type="match status" value="1"/>
</dbReference>
<comment type="similarity">
    <text evidence="1">Belongs to the RdRP family.</text>
</comment>
<dbReference type="EMBL" id="CAJOBG010007038">
    <property type="protein sequence ID" value="CAF4205038.1"/>
    <property type="molecule type" value="Genomic_DNA"/>
</dbReference>
<feature type="domain" description="RDRP core" evidence="3">
    <location>
        <begin position="24"/>
        <end position="156"/>
    </location>
</feature>
<feature type="compositionally biased region" description="Basic and acidic residues" evidence="2">
    <location>
        <begin position="285"/>
        <end position="301"/>
    </location>
</feature>
<dbReference type="GO" id="GO:0071013">
    <property type="term" value="C:catalytic step 2 spliceosome"/>
    <property type="evidence" value="ECO:0007669"/>
    <property type="project" value="TreeGrafter"/>
</dbReference>
<dbReference type="InterPro" id="IPR057596">
    <property type="entry name" value="RDRP_core"/>
</dbReference>
<feature type="region of interest" description="Disordered" evidence="2">
    <location>
        <begin position="285"/>
        <end position="333"/>
    </location>
</feature>
<dbReference type="InterPro" id="IPR016024">
    <property type="entry name" value="ARM-type_fold"/>
</dbReference>
<dbReference type="GO" id="GO:0000398">
    <property type="term" value="P:mRNA splicing, via spliceosome"/>
    <property type="evidence" value="ECO:0007669"/>
    <property type="project" value="TreeGrafter"/>
</dbReference>
<keyword evidence="1" id="KW-0696">RNA-directed RNA polymerase</keyword>
<dbReference type="Proteomes" id="UP000663866">
    <property type="component" value="Unassembled WGS sequence"/>
</dbReference>
<protein>
    <recommendedName>
        <fullName evidence="1">RNA-dependent RNA polymerase</fullName>
        <ecNumber evidence="1">2.7.7.48</ecNumber>
    </recommendedName>
</protein>
<keyword evidence="1" id="KW-0808">Transferase</keyword>
<comment type="catalytic activity">
    <reaction evidence="1">
        <text>RNA(n) + a ribonucleoside 5'-triphosphate = RNA(n+1) + diphosphate</text>
        <dbReference type="Rhea" id="RHEA:21248"/>
        <dbReference type="Rhea" id="RHEA-COMP:14527"/>
        <dbReference type="Rhea" id="RHEA-COMP:17342"/>
        <dbReference type="ChEBI" id="CHEBI:33019"/>
        <dbReference type="ChEBI" id="CHEBI:61557"/>
        <dbReference type="ChEBI" id="CHEBI:140395"/>
        <dbReference type="EC" id="2.7.7.48"/>
    </reaction>
</comment>
<dbReference type="Pfam" id="PF05183">
    <property type="entry name" value="RdRP"/>
    <property type="match status" value="1"/>
</dbReference>
<evidence type="ECO:0000256" key="1">
    <source>
        <dbReference type="RuleBase" id="RU363098"/>
    </source>
</evidence>
<evidence type="ECO:0000259" key="3">
    <source>
        <dbReference type="Pfam" id="PF05183"/>
    </source>
</evidence>
<evidence type="ECO:0000256" key="2">
    <source>
        <dbReference type="SAM" id="MobiDB-lite"/>
    </source>
</evidence>
<evidence type="ECO:0000313" key="4">
    <source>
        <dbReference type="EMBL" id="CAF4128418.1"/>
    </source>
</evidence>
<name>A0A819WPK0_9BILA</name>
<gene>
    <name evidence="5" type="ORF">OVN521_LOCUS26600</name>
    <name evidence="4" type="ORF">UXM345_LOCUS23844</name>
</gene>
<dbReference type="EC" id="2.7.7.48" evidence="1"/>
<evidence type="ECO:0000313" key="5">
    <source>
        <dbReference type="EMBL" id="CAF4205038.1"/>
    </source>
</evidence>
<accession>A0A819WPK0</accession>
<evidence type="ECO:0000313" key="6">
    <source>
        <dbReference type="Proteomes" id="UP000663842"/>
    </source>
</evidence>
<organism evidence="4 6">
    <name type="scientific">Rotaria magnacalcarata</name>
    <dbReference type="NCBI Taxonomy" id="392030"/>
    <lineage>
        <taxon>Eukaryota</taxon>
        <taxon>Metazoa</taxon>
        <taxon>Spiralia</taxon>
        <taxon>Gnathifera</taxon>
        <taxon>Rotifera</taxon>
        <taxon>Eurotatoria</taxon>
        <taxon>Bdelloidea</taxon>
        <taxon>Philodinida</taxon>
        <taxon>Philodinidae</taxon>
        <taxon>Rotaria</taxon>
    </lineage>
</organism>